<comment type="caution">
    <text evidence="2">The sequence shown here is derived from an EMBL/GenBank/DDBJ whole genome shotgun (WGS) entry which is preliminary data.</text>
</comment>
<accession>A0A8H6YCS0</accession>
<dbReference type="PANTHER" id="PTHR33604:SF3">
    <property type="entry name" value="OSJNBA0004B13.7 PROTEIN"/>
    <property type="match status" value="1"/>
</dbReference>
<gene>
    <name evidence="2" type="ORF">MVEN_01011200</name>
</gene>
<dbReference type="Gene3D" id="3.90.550.10">
    <property type="entry name" value="Spore Coat Polysaccharide Biosynthesis Protein SpsA, Chain A"/>
    <property type="match status" value="1"/>
</dbReference>
<dbReference type="PANTHER" id="PTHR33604">
    <property type="entry name" value="OSJNBA0004B13.7 PROTEIN"/>
    <property type="match status" value="1"/>
</dbReference>
<name>A0A8H6YCS0_9AGAR</name>
<dbReference type="AlphaFoldDB" id="A0A8H6YCS0"/>
<sequence length="719" mass="81475">MAGGKFCRARWLLPLLFVLYIFLSLPEQDPPEQRVDQDFAGSLNFSSSILELDGVPIVEAGSLAAVLPATSTSLLTLRNTLSPFLHTPSCISKVLVVCPESLLSQARVAVRQAVRSAPESDHNPDVSLYPWNGNPVPGVFHAATQASTKWLLLLDESGLGSLSERTREMLLCPVTVNLPTGPRGVVGSPGNWSCAHPSPETLPASYLLPPFVIPSSLVQEIYEDWPGFGQAVSQSRMDRLGGVVRGLGDPDSNWCNIPPYRAFIQPDITTLSAPFPADPFLTSGGLFVFLLPNIDDLRVVLQLVCRLQESGHSLKVLLYSESRTVLGIPETYNSRCHFQYDAMRETGRDIYPMVYDWLDRTEHEPDVIFTLDEPATRPVQSERAVVIRIPRDDLPYVQWMGSLSLTEWMDWHVPQLEISIITQDRPQSLERLLSSLTRARYFGDSVTLRMNMEQSSDFETVRIVGTYQWTHGSVFTHRRVVHGGLLPAVVESWYPHSNHSYGLLLEDDVEVSPLFYAWIKMSILRYRYGEASSETARLFGISLYQQKNTELHPEGRKAFDPRKLFAQNHIMDHSTPYLSQIPCSWGAVYFPEHWREFHAYLADRLSEKTMEIDRIVVPNVRSNNWTKSWKKYFIEMVYLRGYVMLYPNYEGFVSLSTNHLEVGSHVKERSKEKEEMFRLPLMELSSSVQLLDLPGARLPEWDALPVLNLTGFLINLDKS</sequence>
<keyword evidence="1" id="KW-0732">Signal</keyword>
<keyword evidence="2" id="KW-0830">Ubiquinone</keyword>
<feature type="chain" id="PRO_5034092628" evidence="1">
    <location>
        <begin position="27"/>
        <end position="719"/>
    </location>
</feature>
<reference evidence="2" key="1">
    <citation type="submission" date="2020-05" db="EMBL/GenBank/DDBJ databases">
        <title>Mycena genomes resolve the evolution of fungal bioluminescence.</title>
        <authorList>
            <person name="Tsai I.J."/>
        </authorList>
    </citation>
    <scope>NUCLEOTIDE SEQUENCE</scope>
    <source>
        <strain evidence="2">CCC161011</strain>
    </source>
</reference>
<dbReference type="InterPro" id="IPR029044">
    <property type="entry name" value="Nucleotide-diphossugar_trans"/>
</dbReference>
<dbReference type="SUPFAM" id="SSF53448">
    <property type="entry name" value="Nucleotide-diphospho-sugar transferases"/>
    <property type="match status" value="1"/>
</dbReference>
<keyword evidence="3" id="KW-1185">Reference proteome</keyword>
<proteinExistence type="predicted"/>
<dbReference type="EMBL" id="JACAZI010000007">
    <property type="protein sequence ID" value="KAF7356762.1"/>
    <property type="molecule type" value="Genomic_DNA"/>
</dbReference>
<organism evidence="2 3">
    <name type="scientific">Mycena venus</name>
    <dbReference type="NCBI Taxonomy" id="2733690"/>
    <lineage>
        <taxon>Eukaryota</taxon>
        <taxon>Fungi</taxon>
        <taxon>Dikarya</taxon>
        <taxon>Basidiomycota</taxon>
        <taxon>Agaricomycotina</taxon>
        <taxon>Agaricomycetes</taxon>
        <taxon>Agaricomycetidae</taxon>
        <taxon>Agaricales</taxon>
        <taxon>Marasmiineae</taxon>
        <taxon>Mycenaceae</taxon>
        <taxon>Mycena</taxon>
    </lineage>
</organism>
<feature type="signal peptide" evidence="1">
    <location>
        <begin position="1"/>
        <end position="26"/>
    </location>
</feature>
<evidence type="ECO:0000313" key="3">
    <source>
        <dbReference type="Proteomes" id="UP000620124"/>
    </source>
</evidence>
<evidence type="ECO:0000313" key="2">
    <source>
        <dbReference type="EMBL" id="KAF7356762.1"/>
    </source>
</evidence>
<evidence type="ECO:0000256" key="1">
    <source>
        <dbReference type="SAM" id="SignalP"/>
    </source>
</evidence>
<protein>
    <submittedName>
        <fullName evidence="2">Succinate dehydrogenase [ubiquinone] iron-sulfur subunit, mitochondrial</fullName>
    </submittedName>
</protein>
<dbReference type="OrthoDB" id="2020070at2759"/>
<dbReference type="Proteomes" id="UP000620124">
    <property type="component" value="Unassembled WGS sequence"/>
</dbReference>